<dbReference type="RefSeq" id="WP_145340299.1">
    <property type="nucleotide sequence ID" value="NZ_SMLY01000087.1"/>
</dbReference>
<dbReference type="Pfam" id="PF07103">
    <property type="entry name" value="DUF1365"/>
    <property type="match status" value="1"/>
</dbReference>
<dbReference type="EMBL" id="VLLF01000001">
    <property type="protein sequence ID" value="TWI92755.1"/>
    <property type="molecule type" value="Genomic_DNA"/>
</dbReference>
<dbReference type="InterPro" id="IPR010775">
    <property type="entry name" value="DUF1365"/>
</dbReference>
<accession>A0A562TGQ3</accession>
<name>A0A562TGQ3_9HYPH</name>
<feature type="compositionally biased region" description="Polar residues" evidence="1">
    <location>
        <begin position="271"/>
        <end position="287"/>
    </location>
</feature>
<comment type="caution">
    <text evidence="2">The sequence shown here is derived from an EMBL/GenBank/DDBJ whole genome shotgun (WGS) entry which is preliminary data.</text>
</comment>
<reference evidence="2 3" key="1">
    <citation type="submission" date="2019-07" db="EMBL/GenBank/DDBJ databases">
        <title>Genomic Encyclopedia of Archaeal and Bacterial Type Strains, Phase II (KMG-II): from individual species to whole genera.</title>
        <authorList>
            <person name="Goeker M."/>
        </authorList>
    </citation>
    <scope>NUCLEOTIDE SEQUENCE [LARGE SCALE GENOMIC DNA]</scope>
    <source>
        <strain evidence="2 3">ATCC BAA-252</strain>
    </source>
</reference>
<dbReference type="Proteomes" id="UP000320593">
    <property type="component" value="Unassembled WGS sequence"/>
</dbReference>
<dbReference type="OrthoDB" id="9778801at2"/>
<gene>
    <name evidence="2" type="ORF">JM93_00301</name>
</gene>
<evidence type="ECO:0000313" key="3">
    <source>
        <dbReference type="Proteomes" id="UP000320593"/>
    </source>
</evidence>
<proteinExistence type="predicted"/>
<keyword evidence="3" id="KW-1185">Reference proteome</keyword>
<dbReference type="AlphaFoldDB" id="A0A562TGQ3"/>
<sequence>MTKIAASTCAENGPPPDAAAAFYAGKVMHHRMKPKEHRFTYDVFNLLIDIDRLVEAERMSPFFSVNGFNLLSFNPADHGPRDGSDLRYYVNARFQEKGVVKPDRVLLLCYPRVLGYVFNPLSVYYGYDAQGTLTGVIYEVRNTFGDLHSYVHKVEPGHVSEAGIRQDQRKVFYVSPFIDMEQHYHFRLLPPGKSTRVRILETDPQGPLLSATFTGNLQDFATPNILRLCLRMPLLTFKVIAAIHWEAFKIWRKRIRFHPRSNYGPNGTIEEPNSCQTFSTGHGASSS</sequence>
<evidence type="ECO:0000313" key="2">
    <source>
        <dbReference type="EMBL" id="TWI92755.1"/>
    </source>
</evidence>
<protein>
    <recommendedName>
        <fullName evidence="4">DUF1365 family protein</fullName>
    </recommendedName>
</protein>
<feature type="region of interest" description="Disordered" evidence="1">
    <location>
        <begin position="263"/>
        <end position="287"/>
    </location>
</feature>
<dbReference type="PANTHER" id="PTHR33973:SF4">
    <property type="entry name" value="OS07G0153300 PROTEIN"/>
    <property type="match status" value="1"/>
</dbReference>
<evidence type="ECO:0000256" key="1">
    <source>
        <dbReference type="SAM" id="MobiDB-lite"/>
    </source>
</evidence>
<dbReference type="PANTHER" id="PTHR33973">
    <property type="entry name" value="OS07G0153300 PROTEIN"/>
    <property type="match status" value="1"/>
</dbReference>
<evidence type="ECO:0008006" key="4">
    <source>
        <dbReference type="Google" id="ProtNLM"/>
    </source>
</evidence>
<organism evidence="2 3">
    <name type="scientific">Roseibium hamelinense</name>
    <dbReference type="NCBI Taxonomy" id="150831"/>
    <lineage>
        <taxon>Bacteria</taxon>
        <taxon>Pseudomonadati</taxon>
        <taxon>Pseudomonadota</taxon>
        <taxon>Alphaproteobacteria</taxon>
        <taxon>Hyphomicrobiales</taxon>
        <taxon>Stappiaceae</taxon>
        <taxon>Roseibium</taxon>
    </lineage>
</organism>